<accession>A0A8T0E3V7</accession>
<reference evidence="1" key="2">
    <citation type="submission" date="2020-06" db="EMBL/GenBank/DDBJ databases">
        <authorList>
            <person name="Sheffer M."/>
        </authorList>
    </citation>
    <scope>NUCLEOTIDE SEQUENCE</scope>
</reference>
<reference evidence="1" key="1">
    <citation type="journal article" date="2020" name="bioRxiv">
        <title>Chromosome-level reference genome of the European wasp spider Argiope bruennichi: a resource for studies on range expansion and evolutionary adaptation.</title>
        <authorList>
            <person name="Sheffer M.M."/>
            <person name="Hoppe A."/>
            <person name="Krehenwinkel H."/>
            <person name="Uhl G."/>
            <person name="Kuss A.W."/>
            <person name="Jensen L."/>
            <person name="Jensen C."/>
            <person name="Gillespie R.G."/>
            <person name="Hoff K.J."/>
            <person name="Prost S."/>
        </authorList>
    </citation>
    <scope>NUCLEOTIDE SEQUENCE</scope>
</reference>
<evidence type="ECO:0000313" key="1">
    <source>
        <dbReference type="EMBL" id="KAF8765113.1"/>
    </source>
</evidence>
<dbReference type="AlphaFoldDB" id="A0A8T0E3V7"/>
<protein>
    <submittedName>
        <fullName evidence="1">Uncharacterized protein</fullName>
    </submittedName>
</protein>
<evidence type="ECO:0000313" key="2">
    <source>
        <dbReference type="Proteomes" id="UP000807504"/>
    </source>
</evidence>
<dbReference type="EMBL" id="JABXBU010002231">
    <property type="protein sequence ID" value="KAF8765113.1"/>
    <property type="molecule type" value="Genomic_DNA"/>
</dbReference>
<comment type="caution">
    <text evidence="1">The sequence shown here is derived from an EMBL/GenBank/DDBJ whole genome shotgun (WGS) entry which is preliminary data.</text>
</comment>
<sequence>MSQSPDILDIKETVGVINASKTIKKGEEQIALTCLDTVVSIITRTKLKIKKAEQDTMKSQLDKLVEIIFSQMEKISKLNGKIETLQDNNSNNAKIMATSHPEETPTYAKIVAKPKTVFKNIPPKFVSSIYPKEEEISSEEAKASLLKNIASSKINVRVKKFQK</sequence>
<name>A0A8T0E3V7_ARGBR</name>
<dbReference type="Proteomes" id="UP000807504">
    <property type="component" value="Unassembled WGS sequence"/>
</dbReference>
<proteinExistence type="predicted"/>
<organism evidence="1 2">
    <name type="scientific">Argiope bruennichi</name>
    <name type="common">Wasp spider</name>
    <name type="synonym">Aranea bruennichi</name>
    <dbReference type="NCBI Taxonomy" id="94029"/>
    <lineage>
        <taxon>Eukaryota</taxon>
        <taxon>Metazoa</taxon>
        <taxon>Ecdysozoa</taxon>
        <taxon>Arthropoda</taxon>
        <taxon>Chelicerata</taxon>
        <taxon>Arachnida</taxon>
        <taxon>Araneae</taxon>
        <taxon>Araneomorphae</taxon>
        <taxon>Entelegynae</taxon>
        <taxon>Araneoidea</taxon>
        <taxon>Araneidae</taxon>
        <taxon>Argiope</taxon>
    </lineage>
</organism>
<keyword evidence="2" id="KW-1185">Reference proteome</keyword>
<gene>
    <name evidence="1" type="ORF">HNY73_023107</name>
</gene>